<dbReference type="OrthoDB" id="6496015at2759"/>
<evidence type="ECO:0000256" key="1">
    <source>
        <dbReference type="ARBA" id="ARBA00012493"/>
    </source>
</evidence>
<dbReference type="FunFam" id="3.30.420.10:FF:000032">
    <property type="entry name" value="Retrovirus-related Pol polyprotein from transposon 297-like Protein"/>
    <property type="match status" value="1"/>
</dbReference>
<dbReference type="Pfam" id="PF22938">
    <property type="entry name" value="Integrase_p58_C"/>
    <property type="match status" value="1"/>
</dbReference>
<evidence type="ECO:0000259" key="3">
    <source>
        <dbReference type="PROSITE" id="PS50994"/>
    </source>
</evidence>
<comment type="caution">
    <text evidence="4">The sequence shown here is derived from an EMBL/GenBank/DDBJ whole genome shotgun (WGS) entry which is preliminary data.</text>
</comment>
<dbReference type="EC" id="2.7.7.49" evidence="1"/>
<evidence type="ECO:0000313" key="5">
    <source>
        <dbReference type="Proteomes" id="UP000288716"/>
    </source>
</evidence>
<dbReference type="InterPro" id="IPR054465">
    <property type="entry name" value="Integrase_p58-like_C"/>
</dbReference>
<dbReference type="VEuPathDB" id="VectorBase:LDEU010070"/>
<proteinExistence type="predicted"/>
<evidence type="ECO:0000256" key="2">
    <source>
        <dbReference type="SAM" id="MobiDB-lite"/>
    </source>
</evidence>
<dbReference type="Pfam" id="PF00665">
    <property type="entry name" value="rve"/>
    <property type="match status" value="1"/>
</dbReference>
<dbReference type="InterPro" id="IPR001584">
    <property type="entry name" value="Integrase_cat-core"/>
</dbReference>
<dbReference type="Gene3D" id="1.10.340.70">
    <property type="match status" value="1"/>
</dbReference>
<dbReference type="PROSITE" id="PS50994">
    <property type="entry name" value="INTEGRASE"/>
    <property type="match status" value="1"/>
</dbReference>
<dbReference type="InterPro" id="IPR036397">
    <property type="entry name" value="RNaseH_sf"/>
</dbReference>
<dbReference type="GO" id="GO:0003676">
    <property type="term" value="F:nucleic acid binding"/>
    <property type="evidence" value="ECO:0007669"/>
    <property type="project" value="InterPro"/>
</dbReference>
<dbReference type="AlphaFoldDB" id="A0A443S358"/>
<feature type="domain" description="Integrase catalytic" evidence="3">
    <location>
        <begin position="168"/>
        <end position="327"/>
    </location>
</feature>
<organism evidence="4 5">
    <name type="scientific">Leptotrombidium deliense</name>
    <dbReference type="NCBI Taxonomy" id="299467"/>
    <lineage>
        <taxon>Eukaryota</taxon>
        <taxon>Metazoa</taxon>
        <taxon>Ecdysozoa</taxon>
        <taxon>Arthropoda</taxon>
        <taxon>Chelicerata</taxon>
        <taxon>Arachnida</taxon>
        <taxon>Acari</taxon>
        <taxon>Acariformes</taxon>
        <taxon>Trombidiformes</taxon>
        <taxon>Prostigmata</taxon>
        <taxon>Anystina</taxon>
        <taxon>Parasitengona</taxon>
        <taxon>Trombiculoidea</taxon>
        <taxon>Trombiculidae</taxon>
        <taxon>Leptotrombidium</taxon>
    </lineage>
</organism>
<feature type="region of interest" description="Disordered" evidence="2">
    <location>
        <begin position="523"/>
        <end position="549"/>
    </location>
</feature>
<dbReference type="Pfam" id="PF17921">
    <property type="entry name" value="Integrase_H2C2"/>
    <property type="match status" value="1"/>
</dbReference>
<name>A0A443S358_9ACAR</name>
<dbReference type="Proteomes" id="UP000288716">
    <property type="component" value="Unassembled WGS sequence"/>
</dbReference>
<reference evidence="4 5" key="1">
    <citation type="journal article" date="2018" name="Gigascience">
        <title>Genomes of trombidid mites reveal novel predicted allergens and laterally-transferred genes associated with secondary metabolism.</title>
        <authorList>
            <person name="Dong X."/>
            <person name="Chaisiri K."/>
            <person name="Xia D."/>
            <person name="Armstrong S.D."/>
            <person name="Fang Y."/>
            <person name="Donnelly M.J."/>
            <person name="Kadowaki T."/>
            <person name="McGarry J.W."/>
            <person name="Darby A.C."/>
            <person name="Makepeace B.L."/>
        </authorList>
    </citation>
    <scope>NUCLEOTIDE SEQUENCE [LARGE SCALE GENOMIC DNA]</scope>
    <source>
        <strain evidence="4">UoL-UT</strain>
    </source>
</reference>
<dbReference type="EMBL" id="NCKV01010182">
    <property type="protein sequence ID" value="RWS21970.1"/>
    <property type="molecule type" value="Genomic_DNA"/>
</dbReference>
<dbReference type="GO" id="GO:0003964">
    <property type="term" value="F:RNA-directed DNA polymerase activity"/>
    <property type="evidence" value="ECO:0007669"/>
    <property type="project" value="UniProtKB-EC"/>
</dbReference>
<dbReference type="FunFam" id="1.10.340.70:FF:000001">
    <property type="entry name" value="Retrovirus-related Pol polyprotein from transposon gypsy-like Protein"/>
    <property type="match status" value="1"/>
</dbReference>
<dbReference type="STRING" id="299467.A0A443S358"/>
<dbReference type="GO" id="GO:0015074">
    <property type="term" value="P:DNA integration"/>
    <property type="evidence" value="ECO:0007669"/>
    <property type="project" value="InterPro"/>
</dbReference>
<protein>
    <recommendedName>
        <fullName evidence="1">RNA-directed DNA polymerase</fullName>
        <ecNumber evidence="1">2.7.7.49</ecNumber>
    </recommendedName>
</protein>
<keyword evidence="5" id="KW-1185">Reference proteome</keyword>
<evidence type="ECO:0000313" key="4">
    <source>
        <dbReference type="EMBL" id="RWS21970.1"/>
    </source>
</evidence>
<dbReference type="Gene3D" id="3.30.420.10">
    <property type="entry name" value="Ribonuclease H-like superfamily/Ribonuclease H"/>
    <property type="match status" value="1"/>
</dbReference>
<sequence length="666" mass="76822">MKLMEFEFTIVHKRGKSHCNVDCLSRYPVEVPTAQDDEAFVFAIKNIDVAEMQRREPALYDIIKNIKEHEAKGYRIIEKILYRTVKTEFGDRTLLCLPRKLINYVLNELHDSKEAGHLGFDKTMDKVRQRLYWKGMSKDVKTYIESCKECQFSNQKSKMKHGLMQQMPTASPFQIVAIDFAGPLPKTSRQNEYIVVLIDFGTRWIEAKALRSATADSVINFLQESVFLRHSIPKQLISDRGVQFVSGKFQEFLNENGVKHTQTSAYHPQSNGCVERQNRTLKNIMSKYVASHQKDWDLILPYAVYACNTSEQKSTKQTPFRLLYGRDPVFRIDNLLNLKSNELNHELRENIAYLREVAREEIMRSQEINMEYFNKNRKIVEFKEGDLVMQWKPNAQVGKADKLTAKMIGPYKIIRQVSDVNFEIEDIRVHPEGRPRKLRDVVHVDRLKLFNVRDEIFDELICEDREDRSSLAPTGEDSGERTQERFINEGTVCTKISGEYCTNGESVEKGVCDKSIQPIEVTVDSDHRSGLRESGQFSSPENRSGETSKEMMNFDSSDEFMSNLFSESSPLRDVIERNHGNNPHNAQAALNIDENEYGPPSLQYMGDLNEMHSSQPDMPILSPQRVYYRPASHNVPTNQNVSENQSFLSRFLFGSNNNVSQNVETE</sequence>
<dbReference type="InterPro" id="IPR012337">
    <property type="entry name" value="RNaseH-like_sf"/>
</dbReference>
<feature type="non-terminal residue" evidence="4">
    <location>
        <position position="666"/>
    </location>
</feature>
<dbReference type="PANTHER" id="PTHR37984:SF5">
    <property type="entry name" value="PROTEIN NYNRIN-LIKE"/>
    <property type="match status" value="1"/>
</dbReference>
<accession>A0A443S358</accession>
<dbReference type="InterPro" id="IPR041588">
    <property type="entry name" value="Integrase_H2C2"/>
</dbReference>
<dbReference type="PANTHER" id="PTHR37984">
    <property type="entry name" value="PROTEIN CBG26694"/>
    <property type="match status" value="1"/>
</dbReference>
<dbReference type="SUPFAM" id="SSF53098">
    <property type="entry name" value="Ribonuclease H-like"/>
    <property type="match status" value="1"/>
</dbReference>
<gene>
    <name evidence="4" type="ORF">B4U80_11729</name>
</gene>
<dbReference type="InterPro" id="IPR050951">
    <property type="entry name" value="Retrovirus_Pol_polyprotein"/>
</dbReference>